<dbReference type="Pfam" id="PF00218">
    <property type="entry name" value="IGPS"/>
    <property type="match status" value="1"/>
</dbReference>
<dbReference type="InterPro" id="IPR013785">
    <property type="entry name" value="Aldolase_TIM"/>
</dbReference>
<evidence type="ECO:0000256" key="5">
    <source>
        <dbReference type="ARBA" id="ARBA00022793"/>
    </source>
</evidence>
<dbReference type="Proteomes" id="UP000617734">
    <property type="component" value="Unassembled WGS sequence"/>
</dbReference>
<dbReference type="GO" id="GO:0000162">
    <property type="term" value="P:L-tryptophan biosynthetic process"/>
    <property type="evidence" value="ECO:0007669"/>
    <property type="project" value="UniProtKB-UniRule"/>
</dbReference>
<evidence type="ECO:0000313" key="12">
    <source>
        <dbReference type="Proteomes" id="UP000617734"/>
    </source>
</evidence>
<dbReference type="NCBIfam" id="NF001377">
    <property type="entry name" value="PRK00278.2-4"/>
    <property type="match status" value="1"/>
</dbReference>
<dbReference type="GO" id="GO:0004425">
    <property type="term" value="F:indole-3-glycerol-phosphate synthase activity"/>
    <property type="evidence" value="ECO:0007669"/>
    <property type="project" value="UniProtKB-UniRule"/>
</dbReference>
<dbReference type="InterPro" id="IPR013798">
    <property type="entry name" value="Indole-3-glycerol_P_synth_dom"/>
</dbReference>
<dbReference type="FunFam" id="3.20.20.70:FF:000024">
    <property type="entry name" value="Indole-3-glycerol phosphate synthase"/>
    <property type="match status" value="1"/>
</dbReference>
<evidence type="ECO:0000256" key="3">
    <source>
        <dbReference type="ARBA" id="ARBA00008737"/>
    </source>
</evidence>
<evidence type="ECO:0000256" key="4">
    <source>
        <dbReference type="ARBA" id="ARBA00022605"/>
    </source>
</evidence>
<dbReference type="GO" id="GO:0004640">
    <property type="term" value="F:phosphoribosylanthranilate isomerase activity"/>
    <property type="evidence" value="ECO:0007669"/>
    <property type="project" value="TreeGrafter"/>
</dbReference>
<comment type="caution">
    <text evidence="11">The sequence shown here is derived from an EMBL/GenBank/DDBJ whole genome shotgun (WGS) entry which is preliminary data.</text>
</comment>
<evidence type="ECO:0000313" key="11">
    <source>
        <dbReference type="EMBL" id="GHH60790.1"/>
    </source>
</evidence>
<dbReference type="SUPFAM" id="SSF51366">
    <property type="entry name" value="Ribulose-phoshate binding barrel"/>
    <property type="match status" value="1"/>
</dbReference>
<keyword evidence="6 9" id="KW-0822">Tryptophan biosynthesis</keyword>
<keyword evidence="12" id="KW-1185">Reference proteome</keyword>
<proteinExistence type="inferred from homology"/>
<dbReference type="PANTHER" id="PTHR22854">
    <property type="entry name" value="TRYPTOPHAN BIOSYNTHESIS PROTEIN"/>
    <property type="match status" value="1"/>
</dbReference>
<dbReference type="HAMAP" id="MF_00134_B">
    <property type="entry name" value="IGPS_B"/>
    <property type="match status" value="1"/>
</dbReference>
<dbReference type="EC" id="4.1.1.48" evidence="9"/>
<evidence type="ECO:0000259" key="10">
    <source>
        <dbReference type="Pfam" id="PF00218"/>
    </source>
</evidence>
<dbReference type="PROSITE" id="PS00614">
    <property type="entry name" value="IGPS"/>
    <property type="match status" value="1"/>
</dbReference>
<reference evidence="11" key="2">
    <citation type="submission" date="2020-09" db="EMBL/GenBank/DDBJ databases">
        <authorList>
            <person name="Sun Q."/>
            <person name="Ohkuma M."/>
        </authorList>
    </citation>
    <scope>NUCLEOTIDE SEQUENCE</scope>
    <source>
        <strain evidence="11">JCM 4646</strain>
    </source>
</reference>
<comment type="pathway">
    <text evidence="2 9">Amino-acid biosynthesis; L-tryptophan biosynthesis; L-tryptophan from chorismate: step 4/5.</text>
</comment>
<comment type="similarity">
    <text evidence="3 9">Belongs to the TrpC family.</text>
</comment>
<evidence type="ECO:0000256" key="1">
    <source>
        <dbReference type="ARBA" id="ARBA00001633"/>
    </source>
</evidence>
<dbReference type="InterPro" id="IPR011060">
    <property type="entry name" value="RibuloseP-bd_barrel"/>
</dbReference>
<reference evidence="11" key="1">
    <citation type="journal article" date="2014" name="Int. J. Syst. Evol. Microbiol.">
        <title>Complete genome sequence of Corynebacterium casei LMG S-19264T (=DSM 44701T), isolated from a smear-ripened cheese.</title>
        <authorList>
            <consortium name="US DOE Joint Genome Institute (JGI-PGF)"/>
            <person name="Walter F."/>
            <person name="Albersmeier A."/>
            <person name="Kalinowski J."/>
            <person name="Ruckert C."/>
        </authorList>
    </citation>
    <scope>NUCLEOTIDE SEQUENCE</scope>
    <source>
        <strain evidence="11">JCM 4646</strain>
    </source>
</reference>
<keyword evidence="8 9" id="KW-0456">Lyase</keyword>
<dbReference type="GeneID" id="95351141"/>
<protein>
    <recommendedName>
        <fullName evidence="9">Indole-3-glycerol phosphate synthase</fullName>
        <shortName evidence="9">IGPS</shortName>
        <ecNumber evidence="9">4.1.1.48</ecNumber>
    </recommendedName>
</protein>
<feature type="domain" description="Indole-3-glycerol phosphate synthase" evidence="10">
    <location>
        <begin position="4"/>
        <end position="255"/>
    </location>
</feature>
<organism evidence="11 12">
    <name type="scientific">Kitasatospora indigofera</name>
    <dbReference type="NCBI Taxonomy" id="67307"/>
    <lineage>
        <taxon>Bacteria</taxon>
        <taxon>Bacillati</taxon>
        <taxon>Actinomycetota</taxon>
        <taxon>Actinomycetes</taxon>
        <taxon>Kitasatosporales</taxon>
        <taxon>Streptomycetaceae</taxon>
        <taxon>Kitasatospora</taxon>
    </lineage>
</organism>
<gene>
    <name evidence="11" type="primary">trpC1</name>
    <name evidence="9" type="synonym">trpC</name>
    <name evidence="11" type="ORF">GCM10018781_06110</name>
</gene>
<comment type="catalytic activity">
    <reaction evidence="1 9">
        <text>1-(2-carboxyphenylamino)-1-deoxy-D-ribulose 5-phosphate + H(+) = (1S,2R)-1-C-(indol-3-yl)glycerol 3-phosphate + CO2 + H2O</text>
        <dbReference type="Rhea" id="RHEA:23476"/>
        <dbReference type="ChEBI" id="CHEBI:15377"/>
        <dbReference type="ChEBI" id="CHEBI:15378"/>
        <dbReference type="ChEBI" id="CHEBI:16526"/>
        <dbReference type="ChEBI" id="CHEBI:58613"/>
        <dbReference type="ChEBI" id="CHEBI:58866"/>
        <dbReference type="EC" id="4.1.1.48"/>
    </reaction>
</comment>
<sequence>MSVLDEIIDGVRADLAERQAQVSLDQLKELAAKAPVAKDGVAALRGDGVRVICEVKRSSPSKGALAAIADPAALALDYAAGGAAAISVLTEQRRFGGSLADLDSVRAAVDTPLLRKDFIVTAYQLWEARAHGADLALLIVAALDQPALVSLIERAGSIGLTPLVEVHDEEEIARAVDAGAKIIGVNARNLKTLEVDRNTFGNVVDSIPAHIVKVAESGVRGPHDLIAYANLGADAVLVGESLVTGKDPKAAVADLVAAGAHPALRNTGRG</sequence>
<dbReference type="EMBL" id="BNBO01000002">
    <property type="protein sequence ID" value="GHH60790.1"/>
    <property type="molecule type" value="Genomic_DNA"/>
</dbReference>
<evidence type="ECO:0000256" key="6">
    <source>
        <dbReference type="ARBA" id="ARBA00022822"/>
    </source>
</evidence>
<dbReference type="NCBIfam" id="NF001369">
    <property type="entry name" value="PRK00278.1-1"/>
    <property type="match status" value="1"/>
</dbReference>
<dbReference type="Gene3D" id="3.20.20.70">
    <property type="entry name" value="Aldolase class I"/>
    <property type="match status" value="1"/>
</dbReference>
<evidence type="ECO:0000256" key="8">
    <source>
        <dbReference type="ARBA" id="ARBA00023239"/>
    </source>
</evidence>
<keyword evidence="7 9" id="KW-0057">Aromatic amino acid biosynthesis</keyword>
<dbReference type="CDD" id="cd00331">
    <property type="entry name" value="IGPS"/>
    <property type="match status" value="1"/>
</dbReference>
<accession>A0A919FCL7</accession>
<evidence type="ECO:0000256" key="7">
    <source>
        <dbReference type="ARBA" id="ARBA00023141"/>
    </source>
</evidence>
<keyword evidence="4 9" id="KW-0028">Amino-acid biosynthesis</keyword>
<evidence type="ECO:0000256" key="2">
    <source>
        <dbReference type="ARBA" id="ARBA00004696"/>
    </source>
</evidence>
<dbReference type="InterPro" id="IPR045186">
    <property type="entry name" value="Indole-3-glycerol_P_synth"/>
</dbReference>
<dbReference type="InterPro" id="IPR001468">
    <property type="entry name" value="Indole-3-GlycerolPSynthase_CS"/>
</dbReference>
<keyword evidence="5 9" id="KW-0210">Decarboxylase</keyword>
<name>A0A919FCL7_9ACTN</name>
<dbReference type="RefSeq" id="WP_190209174.1">
    <property type="nucleotide sequence ID" value="NZ_BNBO01000002.1"/>
</dbReference>
<dbReference type="AlphaFoldDB" id="A0A919FCL7"/>
<evidence type="ECO:0000256" key="9">
    <source>
        <dbReference type="HAMAP-Rule" id="MF_00134"/>
    </source>
</evidence>
<dbReference type="PANTHER" id="PTHR22854:SF2">
    <property type="entry name" value="INDOLE-3-GLYCEROL-PHOSPHATE SYNTHASE"/>
    <property type="match status" value="1"/>
</dbReference>